<evidence type="ECO:0000256" key="2">
    <source>
        <dbReference type="ARBA" id="ARBA00012251"/>
    </source>
</evidence>
<dbReference type="InterPro" id="IPR002867">
    <property type="entry name" value="IBR_dom"/>
</dbReference>
<comment type="catalytic activity">
    <reaction evidence="1">
        <text>[E2 ubiquitin-conjugating enzyme]-S-ubiquitinyl-L-cysteine + [acceptor protein]-L-lysine = [E2 ubiquitin-conjugating enzyme]-L-cysteine + [acceptor protein]-N(6)-ubiquitinyl-L-lysine.</text>
        <dbReference type="EC" id="2.3.2.31"/>
    </reaction>
</comment>
<organism evidence="10 11">
    <name type="scientific">Erysiphe pulchra</name>
    <dbReference type="NCBI Taxonomy" id="225359"/>
    <lineage>
        <taxon>Eukaryota</taxon>
        <taxon>Fungi</taxon>
        <taxon>Dikarya</taxon>
        <taxon>Ascomycota</taxon>
        <taxon>Pezizomycotina</taxon>
        <taxon>Leotiomycetes</taxon>
        <taxon>Erysiphales</taxon>
        <taxon>Erysiphaceae</taxon>
        <taxon>Erysiphe</taxon>
    </lineage>
</organism>
<keyword evidence="7" id="KW-0833">Ubl conjugation pathway</keyword>
<keyword evidence="11" id="KW-1185">Reference proteome</keyword>
<dbReference type="PANTHER" id="PTHR11685">
    <property type="entry name" value="RBR FAMILY RING FINGER AND IBR DOMAIN-CONTAINING"/>
    <property type="match status" value="1"/>
</dbReference>
<dbReference type="PROSITE" id="PS51873">
    <property type="entry name" value="TRIAD"/>
    <property type="match status" value="1"/>
</dbReference>
<dbReference type="Pfam" id="PF01485">
    <property type="entry name" value="IBR"/>
    <property type="match status" value="1"/>
</dbReference>
<dbReference type="InterPro" id="IPR044066">
    <property type="entry name" value="TRIAD_supradom"/>
</dbReference>
<evidence type="ECO:0000256" key="1">
    <source>
        <dbReference type="ARBA" id="ARBA00001798"/>
    </source>
</evidence>
<name>A0A2S4PYN4_9PEZI</name>
<reference evidence="10 11" key="1">
    <citation type="submission" date="2017-10" db="EMBL/GenBank/DDBJ databases">
        <title>Development of genomic resources for the powdery mildew, Erysiphe pulchra.</title>
        <authorList>
            <person name="Wadl P.A."/>
            <person name="Mack B.M."/>
            <person name="Moore G."/>
            <person name="Beltz S.B."/>
        </authorList>
    </citation>
    <scope>NUCLEOTIDE SEQUENCE [LARGE SCALE GENOMIC DNA]</scope>
    <source>
        <strain evidence="10">Cflorida</strain>
    </source>
</reference>
<protein>
    <recommendedName>
        <fullName evidence="2">RBR-type E3 ubiquitin transferase</fullName>
        <ecNumber evidence="2">2.3.2.31</ecNumber>
    </recommendedName>
</protein>
<dbReference type="OrthoDB" id="10009520at2759"/>
<evidence type="ECO:0000256" key="8">
    <source>
        <dbReference type="ARBA" id="ARBA00022833"/>
    </source>
</evidence>
<dbReference type="GO" id="GO:0008270">
    <property type="term" value="F:zinc ion binding"/>
    <property type="evidence" value="ECO:0007669"/>
    <property type="project" value="UniProtKB-KW"/>
</dbReference>
<dbReference type="GO" id="GO:0061630">
    <property type="term" value="F:ubiquitin protein ligase activity"/>
    <property type="evidence" value="ECO:0007669"/>
    <property type="project" value="UniProtKB-EC"/>
</dbReference>
<dbReference type="STRING" id="225359.A0A2S4PYN4"/>
<gene>
    <name evidence="10" type="ORF">EPUL_003521</name>
</gene>
<evidence type="ECO:0000256" key="5">
    <source>
        <dbReference type="ARBA" id="ARBA00022737"/>
    </source>
</evidence>
<dbReference type="CDD" id="cd20335">
    <property type="entry name" value="BRcat_RBR"/>
    <property type="match status" value="1"/>
</dbReference>
<keyword evidence="5" id="KW-0677">Repeat</keyword>
<comment type="caution">
    <text evidence="10">The sequence shown here is derived from an EMBL/GenBank/DDBJ whole genome shotgun (WGS) entry which is preliminary data.</text>
</comment>
<dbReference type="AlphaFoldDB" id="A0A2S4PYN4"/>
<keyword evidence="3" id="KW-0808">Transferase</keyword>
<keyword evidence="4" id="KW-0479">Metal-binding</keyword>
<evidence type="ECO:0000313" key="10">
    <source>
        <dbReference type="EMBL" id="POS87159.1"/>
    </source>
</evidence>
<dbReference type="EMBL" id="PEDP01000183">
    <property type="protein sequence ID" value="POS87159.1"/>
    <property type="molecule type" value="Genomic_DNA"/>
</dbReference>
<dbReference type="InterPro" id="IPR031127">
    <property type="entry name" value="E3_UB_ligase_RBR"/>
</dbReference>
<evidence type="ECO:0000259" key="9">
    <source>
        <dbReference type="PROSITE" id="PS51873"/>
    </source>
</evidence>
<keyword evidence="8" id="KW-0862">Zinc</keyword>
<proteinExistence type="predicted"/>
<feature type="domain" description="RING-type" evidence="9">
    <location>
        <begin position="143"/>
        <end position="309"/>
    </location>
</feature>
<dbReference type="EC" id="2.3.2.31" evidence="2"/>
<accession>A0A2S4PYN4</accession>
<evidence type="ECO:0000256" key="4">
    <source>
        <dbReference type="ARBA" id="ARBA00022723"/>
    </source>
</evidence>
<dbReference type="Proteomes" id="UP000237438">
    <property type="component" value="Unassembled WGS sequence"/>
</dbReference>
<evidence type="ECO:0000256" key="3">
    <source>
        <dbReference type="ARBA" id="ARBA00022679"/>
    </source>
</evidence>
<evidence type="ECO:0000256" key="6">
    <source>
        <dbReference type="ARBA" id="ARBA00022771"/>
    </source>
</evidence>
<sequence length="309" mass="35256">MTSEDDFDISILKFQLEDIQEKQFKGKWNEKNPPDFFVALEKFESDIKNILQSIEDAKIAQSIARAVDLDAALIGEFTTEERQARHDHEIALQLRDGIQDISPEPTSPEKDVEIFSDVASSSLTNSSSSYARQADILERLYLRRHECIICTSLLKQGANISVGCPKGHVFCEGCVRNLFLLSISNEDLYPPKCCEKPIPFSLVSEHFTSCESKKFSEAKIEYSTQNRVYCFRSECGRFIPRKESDNDQAECIHCYNKTCIHCKKAAHEGDCPADEALHKLVALADRNQWVRCFQCRSIIDRNQGCNHMR</sequence>
<evidence type="ECO:0000256" key="7">
    <source>
        <dbReference type="ARBA" id="ARBA00022786"/>
    </source>
</evidence>
<keyword evidence="6" id="KW-0863">Zinc-finger</keyword>
<evidence type="ECO:0000313" key="11">
    <source>
        <dbReference type="Proteomes" id="UP000237438"/>
    </source>
</evidence>
<dbReference type="GO" id="GO:0016567">
    <property type="term" value="P:protein ubiquitination"/>
    <property type="evidence" value="ECO:0007669"/>
    <property type="project" value="InterPro"/>
</dbReference>